<feature type="domain" description="Leucine-binding protein" evidence="4">
    <location>
        <begin position="27"/>
        <end position="336"/>
    </location>
</feature>
<evidence type="ECO:0000256" key="1">
    <source>
        <dbReference type="ARBA" id="ARBA00010062"/>
    </source>
</evidence>
<dbReference type="PANTHER" id="PTHR30483">
    <property type="entry name" value="LEUCINE-SPECIFIC-BINDING PROTEIN"/>
    <property type="match status" value="1"/>
</dbReference>
<dbReference type="Gene3D" id="3.40.50.2300">
    <property type="match status" value="2"/>
</dbReference>
<reference evidence="5 6" key="1">
    <citation type="journal article" date="2012" name="J. Bacteriol.">
        <title>Complete Genome Sequence of the Thermophilic, Piezophilic, Heterotrophic Bacterium Marinitoga piezophila KA3.</title>
        <authorList>
            <person name="Lucas S."/>
            <person name="Han J."/>
            <person name="Lapidus A."/>
            <person name="Cheng J.F."/>
            <person name="Goodwin L.A."/>
            <person name="Pitluck S."/>
            <person name="Peters L."/>
            <person name="Mikhailova N."/>
            <person name="Teshima H."/>
            <person name="Detter J.C."/>
            <person name="Han C."/>
            <person name="Tapia R."/>
            <person name="Land M."/>
            <person name="Hauser L."/>
            <person name="Kyrpides N.C."/>
            <person name="Ivanova N."/>
            <person name="Pagani I."/>
            <person name="Vannier P."/>
            <person name="Oger P."/>
            <person name="Bartlett D.H."/>
            <person name="Noll K.M."/>
            <person name="Woyke T."/>
            <person name="Jebbar M."/>
        </authorList>
    </citation>
    <scope>NUCLEOTIDE SEQUENCE [LARGE SCALE GENOMIC DNA]</scope>
    <source>
        <strain evidence="6">DSM 14283 / JCM 11233 / KA3</strain>
    </source>
</reference>
<dbReference type="PANTHER" id="PTHR30483:SF6">
    <property type="entry name" value="PERIPLASMIC BINDING PROTEIN OF ABC TRANSPORTER FOR NATURAL AMINO ACIDS"/>
    <property type="match status" value="1"/>
</dbReference>
<protein>
    <submittedName>
        <fullName evidence="5">ABC-type branched-chain amino acid transport system, periplasmic component</fullName>
    </submittedName>
</protein>
<dbReference type="HOGENOM" id="CLU_796460_0_0_0"/>
<evidence type="ECO:0000256" key="2">
    <source>
        <dbReference type="ARBA" id="ARBA00022729"/>
    </source>
</evidence>
<dbReference type="InterPro" id="IPR051010">
    <property type="entry name" value="BCAA_transport"/>
</dbReference>
<evidence type="ECO:0000313" key="6">
    <source>
        <dbReference type="Proteomes" id="UP000007161"/>
    </source>
</evidence>
<dbReference type="EMBL" id="CP003257">
    <property type="protein sequence ID" value="AEX84997.1"/>
    <property type="molecule type" value="Genomic_DNA"/>
</dbReference>
<dbReference type="Proteomes" id="UP000007161">
    <property type="component" value="Chromosome"/>
</dbReference>
<dbReference type="AlphaFoldDB" id="H2J5L1"/>
<keyword evidence="2" id="KW-0732">Signal</keyword>
<gene>
    <name evidence="5" type="ordered locus">Marpi_0556</name>
</gene>
<proteinExistence type="inferred from homology"/>
<sequence length="348" mass="40379">MKKNIKILSITLGAILIIYVIYSIMMPFKVGVIASLNGNEAFMVSDTINGIELFKKLNPDSKKLEIIIEDDGGNIKDAQKAFEKLKRKGVRVILFDSSSTLFEPIYRKLKDEKIIGIGISITADKFKNKNDNFFRLNISNENEQKAIAKYLNKTTDELLVIKDFENPLYINNSFVNFKKYYNGKIYYGVLKNSDISILEQVKNIYEGQNFVYLLINSVTNTAMIANYLKSINKDVYIVITPWIDKNQLSDLLNVKKNVIYSYYLRYKPREDVEFFVKYKELYQREPTIYACGTYEALEVISKIIKNKGREVNAIRDSFFKYRFKTTFGELSFDEYGESNHTIQLGVLE</sequence>
<dbReference type="KEGG" id="mpz:Marpi_0556"/>
<dbReference type="OrthoDB" id="49564at2"/>
<keyword evidence="6" id="KW-1185">Reference proteome</keyword>
<keyword evidence="3" id="KW-0472">Membrane</keyword>
<evidence type="ECO:0000313" key="5">
    <source>
        <dbReference type="EMBL" id="AEX84997.1"/>
    </source>
</evidence>
<evidence type="ECO:0000256" key="3">
    <source>
        <dbReference type="SAM" id="Phobius"/>
    </source>
</evidence>
<evidence type="ECO:0000259" key="4">
    <source>
        <dbReference type="Pfam" id="PF13458"/>
    </source>
</evidence>
<dbReference type="RefSeq" id="WP_014296069.1">
    <property type="nucleotide sequence ID" value="NC_016751.1"/>
</dbReference>
<keyword evidence="3" id="KW-1133">Transmembrane helix</keyword>
<reference evidence="6" key="2">
    <citation type="submission" date="2012-01" db="EMBL/GenBank/DDBJ databases">
        <title>Complete sequence of chromosome of Marinitoga piezophila KA3.</title>
        <authorList>
            <person name="Lucas S."/>
            <person name="Han J."/>
            <person name="Lapidus A."/>
            <person name="Cheng J.-F."/>
            <person name="Goodwin L."/>
            <person name="Pitluck S."/>
            <person name="Peters L."/>
            <person name="Mikhailova N."/>
            <person name="Teshima H."/>
            <person name="Detter J.C."/>
            <person name="Han C."/>
            <person name="Tapia R."/>
            <person name="Land M."/>
            <person name="Hauser L."/>
            <person name="Kyrpides N."/>
            <person name="Ivanova N."/>
            <person name="Pagani I."/>
            <person name="Jebbar M."/>
            <person name="Vannier P."/>
            <person name="Oger P."/>
            <person name="Cario A."/>
            <person name="Bartlett D."/>
            <person name="Noll K.M."/>
            <person name="Woyke T."/>
        </authorList>
    </citation>
    <scope>NUCLEOTIDE SEQUENCE [LARGE SCALE GENOMIC DNA]</scope>
    <source>
        <strain evidence="6">DSM 14283 / JCM 11233 / KA3</strain>
    </source>
</reference>
<dbReference type="STRING" id="443254.Marpi_0556"/>
<name>H2J5L1_MARPK</name>
<comment type="similarity">
    <text evidence="1">Belongs to the leucine-binding protein family.</text>
</comment>
<dbReference type="SUPFAM" id="SSF53822">
    <property type="entry name" value="Periplasmic binding protein-like I"/>
    <property type="match status" value="1"/>
</dbReference>
<dbReference type="InterPro" id="IPR028082">
    <property type="entry name" value="Peripla_BP_I"/>
</dbReference>
<accession>H2J5L1</accession>
<keyword evidence="3" id="KW-0812">Transmembrane</keyword>
<dbReference type="eggNOG" id="COG0683">
    <property type="taxonomic scope" value="Bacteria"/>
</dbReference>
<organism evidence="5 6">
    <name type="scientific">Marinitoga piezophila (strain DSM 14283 / JCM 11233 / KA3)</name>
    <dbReference type="NCBI Taxonomy" id="443254"/>
    <lineage>
        <taxon>Bacteria</taxon>
        <taxon>Thermotogati</taxon>
        <taxon>Thermotogota</taxon>
        <taxon>Thermotogae</taxon>
        <taxon>Petrotogales</taxon>
        <taxon>Petrotogaceae</taxon>
        <taxon>Marinitoga</taxon>
    </lineage>
</organism>
<dbReference type="InterPro" id="IPR028081">
    <property type="entry name" value="Leu-bd"/>
</dbReference>
<feature type="transmembrane region" description="Helical" evidence="3">
    <location>
        <begin position="7"/>
        <end position="28"/>
    </location>
</feature>
<dbReference type="Pfam" id="PF13458">
    <property type="entry name" value="Peripla_BP_6"/>
    <property type="match status" value="1"/>
</dbReference>